<dbReference type="AlphaFoldDB" id="A0A1S3GZN1"/>
<name>A0A1S3GZN1_LINAN</name>
<dbReference type="FunFam" id="3.40.30.10:FF:000093">
    <property type="entry name" value="Glutaredoxin 2"/>
    <property type="match status" value="1"/>
</dbReference>
<keyword evidence="2" id="KW-0813">Transport</keyword>
<evidence type="ECO:0000256" key="4">
    <source>
        <dbReference type="ARBA" id="ARBA00023157"/>
    </source>
</evidence>
<dbReference type="NCBIfam" id="TIGR02180">
    <property type="entry name" value="GRX_euk"/>
    <property type="match status" value="1"/>
</dbReference>
<keyword evidence="3" id="KW-0249">Electron transport</keyword>
<dbReference type="InParanoid" id="A0A1S3GZN1"/>
<dbReference type="OrthoDB" id="418495at2759"/>
<dbReference type="GO" id="GO:0034599">
    <property type="term" value="P:cellular response to oxidative stress"/>
    <property type="evidence" value="ECO:0007669"/>
    <property type="project" value="TreeGrafter"/>
</dbReference>
<comment type="function">
    <text evidence="1">Has a glutathione-disulfide oxidoreductase activity in the presence of NADPH and glutathione reductase. Reduces low molecular weight disulfides and proteins.</text>
</comment>
<feature type="domain" description="Glutaredoxin" evidence="6">
    <location>
        <begin position="28"/>
        <end position="93"/>
    </location>
</feature>
<protein>
    <submittedName>
        <fullName evidence="8">Glutaredoxin-1</fullName>
    </submittedName>
</protein>
<sequence>MADVKTKIAGVKPNITDQIKTKIVSKKVVVYSKSSCPYCKKAKDVLKQYNIPKSDIDIIEIANDPKCNAIQSALQKVTGARTVPRVFINGKCIGGGNETEALHRSGKLKGMLGL</sequence>
<dbReference type="InterPro" id="IPR014025">
    <property type="entry name" value="Glutaredoxin_subgr"/>
</dbReference>
<dbReference type="PROSITE" id="PS51354">
    <property type="entry name" value="GLUTAREDOXIN_2"/>
    <property type="match status" value="1"/>
</dbReference>
<evidence type="ECO:0000313" key="8">
    <source>
        <dbReference type="RefSeq" id="XP_013378691.1"/>
    </source>
</evidence>
<evidence type="ECO:0000313" key="7">
    <source>
        <dbReference type="Proteomes" id="UP000085678"/>
    </source>
</evidence>
<dbReference type="CDD" id="cd03419">
    <property type="entry name" value="GRX_GRXh_1_2_like"/>
    <property type="match status" value="1"/>
</dbReference>
<dbReference type="OMA" id="IYTSPLC"/>
<dbReference type="SUPFAM" id="SSF52833">
    <property type="entry name" value="Thioredoxin-like"/>
    <property type="match status" value="1"/>
</dbReference>
<dbReference type="STRING" id="7574.A0A1S3GZN1"/>
<keyword evidence="7" id="KW-1185">Reference proteome</keyword>
<dbReference type="GeneID" id="106150432"/>
<proteinExistence type="predicted"/>
<dbReference type="PANTHER" id="PTHR45694:SF18">
    <property type="entry name" value="GLUTAREDOXIN-1-RELATED"/>
    <property type="match status" value="1"/>
</dbReference>
<evidence type="ECO:0000256" key="2">
    <source>
        <dbReference type="ARBA" id="ARBA00022448"/>
    </source>
</evidence>
<dbReference type="GO" id="GO:0005737">
    <property type="term" value="C:cytoplasm"/>
    <property type="evidence" value="ECO:0007669"/>
    <property type="project" value="TreeGrafter"/>
</dbReference>
<dbReference type="InterPro" id="IPR011899">
    <property type="entry name" value="Glutaredoxin_euk/vir"/>
</dbReference>
<dbReference type="PANTHER" id="PTHR45694">
    <property type="entry name" value="GLUTAREDOXIN 2"/>
    <property type="match status" value="1"/>
</dbReference>
<evidence type="ECO:0000259" key="6">
    <source>
        <dbReference type="Pfam" id="PF00462"/>
    </source>
</evidence>
<evidence type="ECO:0000256" key="1">
    <source>
        <dbReference type="ARBA" id="ARBA00002549"/>
    </source>
</evidence>
<accession>A0A1S3GZN1</accession>
<keyword evidence="5" id="KW-0676">Redox-active center</keyword>
<dbReference type="Gene3D" id="3.40.30.10">
    <property type="entry name" value="Glutaredoxin"/>
    <property type="match status" value="1"/>
</dbReference>
<dbReference type="InterPro" id="IPR011767">
    <property type="entry name" value="GLR_AS"/>
</dbReference>
<dbReference type="PROSITE" id="PS00195">
    <property type="entry name" value="GLUTAREDOXIN_1"/>
    <property type="match status" value="1"/>
</dbReference>
<organism evidence="7 8">
    <name type="scientific">Lingula anatina</name>
    <name type="common">Brachiopod</name>
    <name type="synonym">Lingula unguis</name>
    <dbReference type="NCBI Taxonomy" id="7574"/>
    <lineage>
        <taxon>Eukaryota</taxon>
        <taxon>Metazoa</taxon>
        <taxon>Spiralia</taxon>
        <taxon>Lophotrochozoa</taxon>
        <taxon>Brachiopoda</taxon>
        <taxon>Linguliformea</taxon>
        <taxon>Lingulata</taxon>
        <taxon>Lingulida</taxon>
        <taxon>Linguloidea</taxon>
        <taxon>Lingulidae</taxon>
        <taxon>Lingula</taxon>
    </lineage>
</organism>
<dbReference type="Proteomes" id="UP000085678">
    <property type="component" value="Unplaced"/>
</dbReference>
<reference evidence="8" key="1">
    <citation type="submission" date="2025-08" db="UniProtKB">
        <authorList>
            <consortium name="RefSeq"/>
        </authorList>
    </citation>
    <scope>IDENTIFICATION</scope>
    <source>
        <tissue evidence="8">Gonads</tissue>
    </source>
</reference>
<evidence type="ECO:0000256" key="3">
    <source>
        <dbReference type="ARBA" id="ARBA00022982"/>
    </source>
</evidence>
<dbReference type="InterPro" id="IPR036249">
    <property type="entry name" value="Thioredoxin-like_sf"/>
</dbReference>
<dbReference type="PRINTS" id="PR00160">
    <property type="entry name" value="GLUTAREDOXIN"/>
</dbReference>
<dbReference type="FunCoup" id="A0A1S3GZN1">
    <property type="interactions" value="868"/>
</dbReference>
<evidence type="ECO:0000256" key="5">
    <source>
        <dbReference type="ARBA" id="ARBA00023284"/>
    </source>
</evidence>
<dbReference type="RefSeq" id="XP_013378691.1">
    <property type="nucleotide sequence ID" value="XM_013523237.1"/>
</dbReference>
<keyword evidence="4" id="KW-1015">Disulfide bond</keyword>
<dbReference type="GO" id="GO:0015038">
    <property type="term" value="F:glutathione disulfide oxidoreductase activity"/>
    <property type="evidence" value="ECO:0007669"/>
    <property type="project" value="TreeGrafter"/>
</dbReference>
<dbReference type="KEGG" id="lak:106150432"/>
<dbReference type="InterPro" id="IPR002109">
    <property type="entry name" value="Glutaredoxin"/>
</dbReference>
<dbReference type="Pfam" id="PF00462">
    <property type="entry name" value="Glutaredoxin"/>
    <property type="match status" value="1"/>
</dbReference>
<gene>
    <name evidence="8" type="primary">LOC106150432</name>
</gene>